<feature type="compositionally biased region" description="Basic and acidic residues" evidence="5">
    <location>
        <begin position="17"/>
        <end position="26"/>
    </location>
</feature>
<dbReference type="PANTHER" id="PTHR15696:SF0">
    <property type="entry name" value="TELOMERASE-BINDING PROTEIN EST1A"/>
    <property type="match status" value="1"/>
</dbReference>
<gene>
    <name evidence="9" type="ORF">BASA50_007204</name>
</gene>
<name>A0ABQ8FAS3_9FUNG</name>
<proteinExistence type="predicted"/>
<feature type="domain" description="DNA/RNA-binding" evidence="6">
    <location>
        <begin position="308"/>
        <end position="370"/>
    </location>
</feature>
<keyword evidence="10" id="KW-1185">Reference proteome</keyword>
<dbReference type="Gene3D" id="1.25.40.10">
    <property type="entry name" value="Tetratricopeptide repeat domain"/>
    <property type="match status" value="1"/>
</dbReference>
<evidence type="ECO:0000256" key="4">
    <source>
        <dbReference type="ARBA" id="ARBA00023242"/>
    </source>
</evidence>
<evidence type="ECO:0000256" key="3">
    <source>
        <dbReference type="ARBA" id="ARBA00022490"/>
    </source>
</evidence>
<evidence type="ECO:0000259" key="8">
    <source>
        <dbReference type="Pfam" id="PF13638"/>
    </source>
</evidence>
<comment type="subcellular location">
    <subcellularLocation>
        <location evidence="2">Cytoplasm</location>
    </subcellularLocation>
    <subcellularLocation>
        <location evidence="1">Nucleus</location>
    </subcellularLocation>
</comment>
<dbReference type="SUPFAM" id="SSF48452">
    <property type="entry name" value="TPR-like"/>
    <property type="match status" value="1"/>
</dbReference>
<dbReference type="InterPro" id="IPR011990">
    <property type="entry name" value="TPR-like_helical_dom_sf"/>
</dbReference>
<dbReference type="InterPro" id="IPR019458">
    <property type="entry name" value="Est1-like_N"/>
</dbReference>
<dbReference type="Gene3D" id="3.40.50.1010">
    <property type="entry name" value="5'-nuclease"/>
    <property type="match status" value="1"/>
</dbReference>
<evidence type="ECO:0000313" key="9">
    <source>
        <dbReference type="EMBL" id="KAH6593646.1"/>
    </source>
</evidence>
<evidence type="ECO:0000259" key="6">
    <source>
        <dbReference type="Pfam" id="PF10373"/>
    </source>
</evidence>
<protein>
    <recommendedName>
        <fullName evidence="11">Nuclear pore protein</fullName>
    </recommendedName>
</protein>
<feature type="domain" description="Telomerase activating protein Est1-like N-terminal" evidence="7">
    <location>
        <begin position="175"/>
        <end position="293"/>
    </location>
</feature>
<keyword evidence="4" id="KW-0539">Nucleus</keyword>
<evidence type="ECO:0000259" key="7">
    <source>
        <dbReference type="Pfam" id="PF10374"/>
    </source>
</evidence>
<dbReference type="PANTHER" id="PTHR15696">
    <property type="entry name" value="SMG-7 SUPPRESSOR WITH MORPHOLOGICAL EFFECT ON GENITALIA PROTEIN 7"/>
    <property type="match status" value="1"/>
</dbReference>
<dbReference type="InterPro" id="IPR002716">
    <property type="entry name" value="PIN_dom"/>
</dbReference>
<feature type="domain" description="PIN" evidence="8">
    <location>
        <begin position="653"/>
        <end position="730"/>
    </location>
</feature>
<keyword evidence="3" id="KW-0963">Cytoplasm</keyword>
<evidence type="ECO:0000256" key="5">
    <source>
        <dbReference type="SAM" id="MobiDB-lite"/>
    </source>
</evidence>
<dbReference type="EMBL" id="JAFCIX010000349">
    <property type="protein sequence ID" value="KAH6593646.1"/>
    <property type="molecule type" value="Genomic_DNA"/>
</dbReference>
<dbReference type="Proteomes" id="UP001648503">
    <property type="component" value="Unassembled WGS sequence"/>
</dbReference>
<evidence type="ECO:0000313" key="10">
    <source>
        <dbReference type="Proteomes" id="UP001648503"/>
    </source>
</evidence>
<sequence>MQAAVGGQGHKRGSGRGRLDSGRTETGKQPSPTARGRRRPTVGHVTSHVAGHVVVAAGVQTRIDASSSGPGSTSSSSLHVLARPSHAVQQQTLLSRPGVDHGADNTLAGLIEHLRAASALYSPPSYEQDYIHHTTASTPQLANSTAELSRLRLLVAYHAEDALVANPQTALQQGLDDILWSLVYQQPIQTIRSELHTIQTRIAKTPKDHLQHGLSDVLIRTKQEASSLLDAAASFYRTLILELDGSLDSSWSSTTFGELWIARKSTTTPSYQDAVRALIHNSLVILGDIERYRFSLVSSDSSTWNVSRMYYEKALGILPFVARPHSQIAMLYSFRKDHIQCIYHSMISFGIARESTVIRSNLVHAFRAAAATHTCEIQIAQCLADLLLFTDKSSRPLGTIDKELLDSIAALDPSMPHIASLFVKLGTMFMIASSDLGCRFDSISLDRALERQEIRYAQAVTVAGLLSLLLVSLGHLSDQCGEDDFFDDLNTEGSTSSEHLVHLSLISAYLAANLDQIKVLQLYSKQMAVQSIQNRLSDFTLLLAIFVNSISSFADMDGSLELTPEDTTRVGLECMRGVYTLIDKDLWGRHSYADNTAARLSRVSGLAQALSQDTKQQKIATMRALASERLRDQVNSLQQKAEKELEKLYTVAVLDAEALISDLSAIKLCLMQRSCAIAIQMDVIQDLDKLKTGSTAINARARDCIRYLEQRFKYRSPFLLGQQPGEVSDQLQLSKAASSTRKDRSDLGGSDTAAFVPDAYKGLISYCLYVKTNLKTIPNVGRVADLVFVSNNSSKMSVVMSFGISCMSTSAWRSRYTKRGGFGTKSVHNKSNLE</sequence>
<dbReference type="InterPro" id="IPR045153">
    <property type="entry name" value="Est1/Ebs1-like"/>
</dbReference>
<evidence type="ECO:0000256" key="2">
    <source>
        <dbReference type="ARBA" id="ARBA00004496"/>
    </source>
</evidence>
<reference evidence="9 10" key="1">
    <citation type="submission" date="2021-02" db="EMBL/GenBank/DDBJ databases">
        <title>Variation within the Batrachochytrium salamandrivorans European outbreak.</title>
        <authorList>
            <person name="Kelly M."/>
            <person name="Pasmans F."/>
            <person name="Shea T.P."/>
            <person name="Munoz J.F."/>
            <person name="Carranza S."/>
            <person name="Cuomo C.A."/>
            <person name="Martel A."/>
        </authorList>
    </citation>
    <scope>NUCLEOTIDE SEQUENCE [LARGE SCALE GENOMIC DNA]</scope>
    <source>
        <strain evidence="9 10">AMFP18/2</strain>
    </source>
</reference>
<dbReference type="Pfam" id="PF13638">
    <property type="entry name" value="PIN_4"/>
    <property type="match status" value="1"/>
</dbReference>
<dbReference type="InterPro" id="IPR018834">
    <property type="entry name" value="DNA/RNA-bd_Est1-type"/>
</dbReference>
<accession>A0ABQ8FAS3</accession>
<organism evidence="9 10">
    <name type="scientific">Batrachochytrium salamandrivorans</name>
    <dbReference type="NCBI Taxonomy" id="1357716"/>
    <lineage>
        <taxon>Eukaryota</taxon>
        <taxon>Fungi</taxon>
        <taxon>Fungi incertae sedis</taxon>
        <taxon>Chytridiomycota</taxon>
        <taxon>Chytridiomycota incertae sedis</taxon>
        <taxon>Chytridiomycetes</taxon>
        <taxon>Rhizophydiales</taxon>
        <taxon>Rhizophydiales incertae sedis</taxon>
        <taxon>Batrachochytrium</taxon>
    </lineage>
</organism>
<evidence type="ECO:0008006" key="11">
    <source>
        <dbReference type="Google" id="ProtNLM"/>
    </source>
</evidence>
<dbReference type="Pfam" id="PF10374">
    <property type="entry name" value="EST1"/>
    <property type="match status" value="1"/>
</dbReference>
<evidence type="ECO:0000256" key="1">
    <source>
        <dbReference type="ARBA" id="ARBA00004123"/>
    </source>
</evidence>
<comment type="caution">
    <text evidence="9">The sequence shown here is derived from an EMBL/GenBank/DDBJ whole genome shotgun (WGS) entry which is preliminary data.</text>
</comment>
<feature type="region of interest" description="Disordered" evidence="5">
    <location>
        <begin position="1"/>
        <end position="44"/>
    </location>
</feature>
<dbReference type="Pfam" id="PF10373">
    <property type="entry name" value="EST1_DNA_bind"/>
    <property type="match status" value="1"/>
</dbReference>